<evidence type="ECO:0000313" key="4">
    <source>
        <dbReference type="EMBL" id="MBA6413067.1"/>
    </source>
</evidence>
<comment type="caution">
    <text evidence="4">The sequence shown here is derived from an EMBL/GenBank/DDBJ whole genome shotgun (WGS) entry which is preliminary data.</text>
</comment>
<organism evidence="4 5">
    <name type="scientific">Sediminihaliea albiluteola</name>
    <dbReference type="NCBI Taxonomy" id="2758564"/>
    <lineage>
        <taxon>Bacteria</taxon>
        <taxon>Pseudomonadati</taxon>
        <taxon>Pseudomonadota</taxon>
        <taxon>Gammaproteobacteria</taxon>
        <taxon>Cellvibrionales</taxon>
        <taxon>Halieaceae</taxon>
        <taxon>Sediminihaliea</taxon>
    </lineage>
</organism>
<dbReference type="InterPro" id="IPR011251">
    <property type="entry name" value="Luciferase-like_dom"/>
</dbReference>
<dbReference type="InterPro" id="IPR050766">
    <property type="entry name" value="Bact_Lucif_Oxidored"/>
</dbReference>
<dbReference type="InterPro" id="IPR036661">
    <property type="entry name" value="Luciferase-like_sf"/>
</dbReference>
<dbReference type="PANTHER" id="PTHR30137">
    <property type="entry name" value="LUCIFERASE-LIKE MONOOXYGENASE"/>
    <property type="match status" value="1"/>
</dbReference>
<dbReference type="PANTHER" id="PTHR30137:SF8">
    <property type="entry name" value="BLR5498 PROTEIN"/>
    <property type="match status" value="1"/>
</dbReference>
<protein>
    <submittedName>
        <fullName evidence="4">LLM class flavin-dependent oxidoreductase</fullName>
    </submittedName>
</protein>
<dbReference type="Pfam" id="PF00296">
    <property type="entry name" value="Bac_luciferase"/>
    <property type="match status" value="1"/>
</dbReference>
<dbReference type="Gene3D" id="3.20.20.30">
    <property type="entry name" value="Luciferase-like domain"/>
    <property type="match status" value="1"/>
</dbReference>
<accession>A0A7W2TW63</accession>
<evidence type="ECO:0000259" key="3">
    <source>
        <dbReference type="Pfam" id="PF00296"/>
    </source>
</evidence>
<sequence>MPNLIMRFDMRNPDFGASTQALYDAALDMAVWAEEQGFDILQISEHHCSSDGYLPSPIVLASAMMARTKRIRLRFSLIILPLNNPLKLAEDLAVLDVISNGRIEVVFGGGYVPEEFEMFGVDPKQRGALMEEGISTITEAWRGKPFQYQGRKALVLPRPVQQPRPPLWLGGSSKVAARRAARLADNFYTPDESLYKVFREEAIKLGRDPGPWSDIGTGFLAVADNPDSEWKRMAPFILHECNSYGRWQQKAGSDGQYIEIDDVRALKNTDLYPILRPEEAIAYARERGEQGNVCLHPLISGFPPKYAWQQLHYFAETVLPYI</sequence>
<keyword evidence="2" id="KW-0503">Monooxygenase</keyword>
<dbReference type="RefSeq" id="WP_182171635.1">
    <property type="nucleotide sequence ID" value="NZ_JACFXU010000014.1"/>
</dbReference>
<dbReference type="AlphaFoldDB" id="A0A7W2TW63"/>
<keyword evidence="5" id="KW-1185">Reference proteome</keyword>
<dbReference type="EMBL" id="JACFXU010000014">
    <property type="protein sequence ID" value="MBA6413067.1"/>
    <property type="molecule type" value="Genomic_DNA"/>
</dbReference>
<name>A0A7W2TW63_9GAMM</name>
<evidence type="ECO:0000313" key="5">
    <source>
        <dbReference type="Proteomes" id="UP000539350"/>
    </source>
</evidence>
<dbReference type="SUPFAM" id="SSF51679">
    <property type="entry name" value="Bacterial luciferase-like"/>
    <property type="match status" value="1"/>
</dbReference>
<dbReference type="GO" id="GO:0004497">
    <property type="term" value="F:monooxygenase activity"/>
    <property type="evidence" value="ECO:0007669"/>
    <property type="project" value="UniProtKB-KW"/>
</dbReference>
<gene>
    <name evidence="4" type="ORF">H2508_08090</name>
</gene>
<dbReference type="GO" id="GO:0016705">
    <property type="term" value="F:oxidoreductase activity, acting on paired donors, with incorporation or reduction of molecular oxygen"/>
    <property type="evidence" value="ECO:0007669"/>
    <property type="project" value="InterPro"/>
</dbReference>
<dbReference type="GO" id="GO:0005829">
    <property type="term" value="C:cytosol"/>
    <property type="evidence" value="ECO:0007669"/>
    <property type="project" value="TreeGrafter"/>
</dbReference>
<feature type="domain" description="Luciferase-like" evidence="3">
    <location>
        <begin position="20"/>
        <end position="239"/>
    </location>
</feature>
<dbReference type="Proteomes" id="UP000539350">
    <property type="component" value="Unassembled WGS sequence"/>
</dbReference>
<proteinExistence type="predicted"/>
<evidence type="ECO:0000256" key="1">
    <source>
        <dbReference type="ARBA" id="ARBA00023002"/>
    </source>
</evidence>
<evidence type="ECO:0000256" key="2">
    <source>
        <dbReference type="ARBA" id="ARBA00023033"/>
    </source>
</evidence>
<keyword evidence="1" id="KW-0560">Oxidoreductase</keyword>
<reference evidence="4 5" key="1">
    <citation type="submission" date="2020-07" db="EMBL/GenBank/DDBJ databases">
        <title>Halieaceae bacterium, F7430, whole genome shotgun sequencing project.</title>
        <authorList>
            <person name="Jiang S."/>
            <person name="Liu Z.W."/>
            <person name="Du Z.J."/>
        </authorList>
    </citation>
    <scope>NUCLEOTIDE SEQUENCE [LARGE SCALE GENOMIC DNA]</scope>
    <source>
        <strain evidence="4 5">F7430</strain>
    </source>
</reference>